<evidence type="ECO:0000313" key="4">
    <source>
        <dbReference type="Proteomes" id="UP000824998"/>
    </source>
</evidence>
<comment type="similarity">
    <text evidence="1">Belongs to the AB hydrolase superfamily. AB hydrolase 2 family.</text>
</comment>
<organism evidence="3 4">
    <name type="scientific">Amylocarpus encephaloides</name>
    <dbReference type="NCBI Taxonomy" id="45428"/>
    <lineage>
        <taxon>Eukaryota</taxon>
        <taxon>Fungi</taxon>
        <taxon>Dikarya</taxon>
        <taxon>Ascomycota</taxon>
        <taxon>Pezizomycotina</taxon>
        <taxon>Leotiomycetes</taxon>
        <taxon>Helotiales</taxon>
        <taxon>Helotiales incertae sedis</taxon>
        <taxon>Amylocarpus</taxon>
    </lineage>
</organism>
<feature type="domain" description="Phospholipase/carboxylesterase/thioesterase" evidence="2">
    <location>
        <begin position="70"/>
        <end position="201"/>
    </location>
</feature>
<dbReference type="InterPro" id="IPR029058">
    <property type="entry name" value="AB_hydrolase_fold"/>
</dbReference>
<dbReference type="GO" id="GO:0005737">
    <property type="term" value="C:cytoplasm"/>
    <property type="evidence" value="ECO:0007669"/>
    <property type="project" value="TreeGrafter"/>
</dbReference>
<dbReference type="OrthoDB" id="2418081at2759"/>
<dbReference type="InterPro" id="IPR050565">
    <property type="entry name" value="LYPA1-2/EST-like"/>
</dbReference>
<gene>
    <name evidence="3" type="ORF">BJ875DRAFT_505272</name>
</gene>
<dbReference type="EMBL" id="MU251492">
    <property type="protein sequence ID" value="KAG9233634.1"/>
    <property type="molecule type" value="Genomic_DNA"/>
</dbReference>
<dbReference type="PANTHER" id="PTHR10655">
    <property type="entry name" value="LYSOPHOSPHOLIPASE-RELATED"/>
    <property type="match status" value="1"/>
</dbReference>
<evidence type="ECO:0000256" key="1">
    <source>
        <dbReference type="ARBA" id="ARBA00006499"/>
    </source>
</evidence>
<protein>
    <submittedName>
        <fullName evidence="3">Alpha/Beta hydrolase protein</fullName>
    </submittedName>
</protein>
<sequence length="303" mass="32531">MDVEDKSPEYPAPHVVPPLSGTHKHTIILLHGTSTSGPEFAQTLLSFPFPLPAPAGTVDEDDHRSIPTTTIQRECPDIKFVLPTGRPRPTSVFGGRTTNAWFDIYTFSDRTIDESSQIPGIRDSTRYLVGLVAREARELEDLGPGGKLVIGGFSQGAAMSAVLSVSGILEREGLSGKIAGLALLSGWLPFRRQIISSLSSSASPSSSSRQRTAAKALTRILGLGDQESSDVMDTPIFLAHGGGDVKVKFQWGQEMRDGLAELGLDVRAEEGEGWGEEGLGHCKRNHGSKPQAISCHFLAVEYV</sequence>
<evidence type="ECO:0000313" key="3">
    <source>
        <dbReference type="EMBL" id="KAG9233634.1"/>
    </source>
</evidence>
<dbReference type="Gene3D" id="3.40.50.1820">
    <property type="entry name" value="alpha/beta hydrolase"/>
    <property type="match status" value="1"/>
</dbReference>
<reference evidence="3" key="1">
    <citation type="journal article" date="2021" name="IMA Fungus">
        <title>Genomic characterization of three marine fungi, including Emericellopsis atlantica sp. nov. with signatures of a generalist lifestyle and marine biomass degradation.</title>
        <authorList>
            <person name="Hagestad O.C."/>
            <person name="Hou L."/>
            <person name="Andersen J.H."/>
            <person name="Hansen E.H."/>
            <person name="Altermark B."/>
            <person name="Li C."/>
            <person name="Kuhnert E."/>
            <person name="Cox R.J."/>
            <person name="Crous P.W."/>
            <person name="Spatafora J.W."/>
            <person name="Lail K."/>
            <person name="Amirebrahimi M."/>
            <person name="Lipzen A."/>
            <person name="Pangilinan J."/>
            <person name="Andreopoulos W."/>
            <person name="Hayes R.D."/>
            <person name="Ng V."/>
            <person name="Grigoriev I.V."/>
            <person name="Jackson S.A."/>
            <person name="Sutton T.D.S."/>
            <person name="Dobson A.D.W."/>
            <person name="Rama T."/>
        </authorList>
    </citation>
    <scope>NUCLEOTIDE SEQUENCE</scope>
    <source>
        <strain evidence="3">TRa018bII</strain>
    </source>
</reference>
<dbReference type="GO" id="GO:0008474">
    <property type="term" value="F:palmitoyl-(protein) hydrolase activity"/>
    <property type="evidence" value="ECO:0007669"/>
    <property type="project" value="TreeGrafter"/>
</dbReference>
<dbReference type="GO" id="GO:0052689">
    <property type="term" value="F:carboxylic ester hydrolase activity"/>
    <property type="evidence" value="ECO:0007669"/>
    <property type="project" value="TreeGrafter"/>
</dbReference>
<accession>A0A9P7YH91</accession>
<comment type="caution">
    <text evidence="3">The sequence shown here is derived from an EMBL/GenBank/DDBJ whole genome shotgun (WGS) entry which is preliminary data.</text>
</comment>
<proteinExistence type="inferred from homology"/>
<dbReference type="InterPro" id="IPR003140">
    <property type="entry name" value="PLipase/COase/thioEstase"/>
</dbReference>
<dbReference type="PANTHER" id="PTHR10655:SF63">
    <property type="entry name" value="PHOSPHOLIPASE_CARBOXYLESTERASE_THIOESTERASE DOMAIN-CONTAINING PROTEIN"/>
    <property type="match status" value="1"/>
</dbReference>
<evidence type="ECO:0000259" key="2">
    <source>
        <dbReference type="Pfam" id="PF02230"/>
    </source>
</evidence>
<keyword evidence="4" id="KW-1185">Reference proteome</keyword>
<dbReference type="SUPFAM" id="SSF53474">
    <property type="entry name" value="alpha/beta-Hydrolases"/>
    <property type="match status" value="1"/>
</dbReference>
<dbReference type="Pfam" id="PF02230">
    <property type="entry name" value="Abhydrolase_2"/>
    <property type="match status" value="1"/>
</dbReference>
<keyword evidence="3" id="KW-0378">Hydrolase</keyword>
<dbReference type="Proteomes" id="UP000824998">
    <property type="component" value="Unassembled WGS sequence"/>
</dbReference>
<name>A0A9P7YH91_9HELO</name>
<dbReference type="AlphaFoldDB" id="A0A9P7YH91"/>